<feature type="region of interest" description="Disordered" evidence="1">
    <location>
        <begin position="60"/>
        <end position="187"/>
    </location>
</feature>
<evidence type="ECO:0000313" key="2">
    <source>
        <dbReference type="EMBL" id="KAJ8764870.1"/>
    </source>
</evidence>
<name>A0AAV8TF58_9ROSI</name>
<dbReference type="EMBL" id="JAIWQS010000005">
    <property type="protein sequence ID" value="KAJ8764870.1"/>
    <property type="molecule type" value="Genomic_DNA"/>
</dbReference>
<keyword evidence="3" id="KW-1185">Reference proteome</keyword>
<reference evidence="2 3" key="1">
    <citation type="submission" date="2021-09" db="EMBL/GenBank/DDBJ databases">
        <title>Genomic insights and catalytic innovation underlie evolution of tropane alkaloids biosynthesis.</title>
        <authorList>
            <person name="Wang Y.-J."/>
            <person name="Tian T."/>
            <person name="Huang J.-P."/>
            <person name="Huang S.-X."/>
        </authorList>
    </citation>
    <scope>NUCLEOTIDE SEQUENCE [LARGE SCALE GENOMIC DNA]</scope>
    <source>
        <strain evidence="2">KIB-2018</strain>
        <tissue evidence="2">Leaf</tissue>
    </source>
</reference>
<evidence type="ECO:0000313" key="3">
    <source>
        <dbReference type="Proteomes" id="UP001159364"/>
    </source>
</evidence>
<organism evidence="2 3">
    <name type="scientific">Erythroxylum novogranatense</name>
    <dbReference type="NCBI Taxonomy" id="1862640"/>
    <lineage>
        <taxon>Eukaryota</taxon>
        <taxon>Viridiplantae</taxon>
        <taxon>Streptophyta</taxon>
        <taxon>Embryophyta</taxon>
        <taxon>Tracheophyta</taxon>
        <taxon>Spermatophyta</taxon>
        <taxon>Magnoliopsida</taxon>
        <taxon>eudicotyledons</taxon>
        <taxon>Gunneridae</taxon>
        <taxon>Pentapetalae</taxon>
        <taxon>rosids</taxon>
        <taxon>fabids</taxon>
        <taxon>Malpighiales</taxon>
        <taxon>Erythroxylaceae</taxon>
        <taxon>Erythroxylum</taxon>
    </lineage>
</organism>
<protein>
    <submittedName>
        <fullName evidence="2">Uncharacterized protein</fullName>
    </submittedName>
</protein>
<sequence length="187" mass="20530">MVILIWSRGIAITYIFPCHSIEKLTLCSFCDAVPVFLRFGVRIGYRYWWLNHLFPMPPLDSGGHPAKKGRTRKRNDESPPPITSYSNVVWPEDHPIEIEEAADASPSTTSGARATEQGEPLEPAVESRTDGTSNGCGPWTNVQRRRPRPSVKGRPQTGASASRGASVKEGSRFAALTTVDEGLEPGR</sequence>
<accession>A0AAV8TF58</accession>
<comment type="caution">
    <text evidence="2">The sequence shown here is derived from an EMBL/GenBank/DDBJ whole genome shotgun (WGS) entry which is preliminary data.</text>
</comment>
<dbReference type="AlphaFoldDB" id="A0AAV8TF58"/>
<gene>
    <name evidence="2" type="ORF">K2173_010335</name>
</gene>
<dbReference type="Proteomes" id="UP001159364">
    <property type="component" value="Linkage Group LG05"/>
</dbReference>
<proteinExistence type="predicted"/>
<evidence type="ECO:0000256" key="1">
    <source>
        <dbReference type="SAM" id="MobiDB-lite"/>
    </source>
</evidence>